<dbReference type="Gene3D" id="2.130.10.10">
    <property type="entry name" value="YVTN repeat-like/Quinoprotein amine dehydrogenase"/>
    <property type="match status" value="3"/>
</dbReference>
<dbReference type="InParanoid" id="A0EI99"/>
<dbReference type="AlphaFoldDB" id="A0EI99"/>
<dbReference type="Proteomes" id="UP000000600">
    <property type="component" value="Unassembled WGS sequence"/>
</dbReference>
<dbReference type="PANTHER" id="PTHR44019">
    <property type="entry name" value="WD REPEAT-CONTAINING PROTEIN 55"/>
    <property type="match status" value="1"/>
</dbReference>
<evidence type="ECO:0000313" key="4">
    <source>
        <dbReference type="EMBL" id="CAK95040.1"/>
    </source>
</evidence>
<dbReference type="InterPro" id="IPR015943">
    <property type="entry name" value="WD40/YVTN_repeat-like_dom_sf"/>
</dbReference>
<dbReference type="KEGG" id="ptm:GSPATT00027369001"/>
<dbReference type="EMBL" id="CT868680">
    <property type="protein sequence ID" value="CAK95040.1"/>
    <property type="molecule type" value="Genomic_DNA"/>
</dbReference>
<dbReference type="OMA" id="SITCIRV"/>
<dbReference type="InterPro" id="IPR001680">
    <property type="entry name" value="WD40_rpt"/>
</dbReference>
<keyword evidence="1 3" id="KW-0853">WD repeat</keyword>
<dbReference type="STRING" id="5888.A0EI99"/>
<evidence type="ECO:0000256" key="3">
    <source>
        <dbReference type="PROSITE-ProRule" id="PRU00221"/>
    </source>
</evidence>
<keyword evidence="2" id="KW-0677">Repeat</keyword>
<sequence>MQKPEYIYNHQSQPLNILSIGTATCRFKSILYLNNNIILPIATSIAIYDDMQIHCVIHRTFNKITEFQTNQSTIYSLSHNDDFIFAIGHDGDICQLDIKTYQKINYINQIGSQCRWSSIEGNALLISAEHSKNKGIIQVLNATTLEQIQSFDGCYFYGCVQNQNFYMLKSKRSGKLSKNEKESLNYKDLKKYKNNKQFLFSLEVHSQNGLEKVLPFETEPGDILVIAQSPKYIAYFYYDRRVLVYDIEKHQIAIHKIEGNGVIQAACFQNDSELVFQNQTKQLTILNLQTQEKVVQSYKQGLNTLVQGIYKKGEVLVTASEENVTIYKGVHVLHKEFGGLTKCGIDIYQNDYVVSGDFLGNITINSLDTGKTRGEYFIGSSIRSVSCKDNIIYIGTMEGQLYKYENEECQQFDQIEGSITCIRVKNDDLLISTTHGLVRLYKNEKQLFTFLAHPPKEKSELFGSLNIHADIWTCIFNPEQDIFATGSEDQNVKVFDYNQKQIVELTGHKLAVTCLDWKRSQNKLILYSCSDDRTIRLYDETYSLIKVINTFFINEWFTLTYMSVYQNLIAIGCQNGYFFLYDQEKGDFIFVQKTHMGGIEGLVMNSKYIATCSSDDCVNVIKIN</sequence>
<dbReference type="OrthoDB" id="2096344at2759"/>
<dbReference type="GeneID" id="5048198"/>
<dbReference type="SMART" id="SM00320">
    <property type="entry name" value="WD40"/>
    <property type="match status" value="5"/>
</dbReference>
<dbReference type="eggNOG" id="ENOG502S9J8">
    <property type="taxonomic scope" value="Eukaryota"/>
</dbReference>
<dbReference type="GO" id="GO:0042393">
    <property type="term" value="F:histone binding"/>
    <property type="evidence" value="ECO:0000318"/>
    <property type="project" value="GO_Central"/>
</dbReference>
<evidence type="ECO:0000256" key="1">
    <source>
        <dbReference type="ARBA" id="ARBA00022574"/>
    </source>
</evidence>
<accession>A0EI99</accession>
<keyword evidence="5" id="KW-1185">Reference proteome</keyword>
<dbReference type="Pfam" id="PF00400">
    <property type="entry name" value="WD40"/>
    <property type="match status" value="2"/>
</dbReference>
<reference evidence="4 5" key="1">
    <citation type="journal article" date="2006" name="Nature">
        <title>Global trends of whole-genome duplications revealed by the ciliate Paramecium tetraurelia.</title>
        <authorList>
            <consortium name="Genoscope"/>
            <person name="Aury J.-M."/>
            <person name="Jaillon O."/>
            <person name="Duret L."/>
            <person name="Noel B."/>
            <person name="Jubin C."/>
            <person name="Porcel B.M."/>
            <person name="Segurens B."/>
            <person name="Daubin V."/>
            <person name="Anthouard V."/>
            <person name="Aiach N."/>
            <person name="Arnaiz O."/>
            <person name="Billaut A."/>
            <person name="Beisson J."/>
            <person name="Blanc I."/>
            <person name="Bouhouche K."/>
            <person name="Camara F."/>
            <person name="Duharcourt S."/>
            <person name="Guigo R."/>
            <person name="Gogendeau D."/>
            <person name="Katinka M."/>
            <person name="Keller A.-M."/>
            <person name="Kissmehl R."/>
            <person name="Klotz C."/>
            <person name="Koll F."/>
            <person name="Le Moue A."/>
            <person name="Lepere C."/>
            <person name="Malinsky S."/>
            <person name="Nowacki M."/>
            <person name="Nowak J.K."/>
            <person name="Plattner H."/>
            <person name="Poulain J."/>
            <person name="Ruiz F."/>
            <person name="Serrano V."/>
            <person name="Zagulski M."/>
            <person name="Dessen P."/>
            <person name="Betermier M."/>
            <person name="Weissenbach J."/>
            <person name="Scarpelli C."/>
            <person name="Schachter V."/>
            <person name="Sperling L."/>
            <person name="Meyer E."/>
            <person name="Cohen J."/>
            <person name="Wincker P."/>
        </authorList>
    </citation>
    <scope>NUCLEOTIDE SEQUENCE [LARGE SCALE GENOMIC DNA]</scope>
    <source>
        <strain evidence="4 5">Stock d4-2</strain>
    </source>
</reference>
<protein>
    <submittedName>
        <fullName evidence="4">Uncharacterized protein</fullName>
    </submittedName>
</protein>
<dbReference type="InterPro" id="IPR036322">
    <property type="entry name" value="WD40_repeat_dom_sf"/>
</dbReference>
<proteinExistence type="predicted"/>
<dbReference type="RefSeq" id="XP_001462413.1">
    <property type="nucleotide sequence ID" value="XM_001462376.1"/>
</dbReference>
<dbReference type="HOGENOM" id="CLU_392580_0_0_1"/>
<feature type="repeat" description="WD" evidence="3">
    <location>
        <begin position="505"/>
        <end position="539"/>
    </location>
</feature>
<dbReference type="GO" id="GO:0048188">
    <property type="term" value="C:Set1C/COMPASS complex"/>
    <property type="evidence" value="ECO:0000318"/>
    <property type="project" value="GO_Central"/>
</dbReference>
<dbReference type="PANTHER" id="PTHR44019:SF8">
    <property type="entry name" value="POC1 CENTRIOLAR PROTEIN HOMOLOG"/>
    <property type="match status" value="1"/>
</dbReference>
<organism evidence="4 5">
    <name type="scientific">Paramecium tetraurelia</name>
    <dbReference type="NCBI Taxonomy" id="5888"/>
    <lineage>
        <taxon>Eukaryota</taxon>
        <taxon>Sar</taxon>
        <taxon>Alveolata</taxon>
        <taxon>Ciliophora</taxon>
        <taxon>Intramacronucleata</taxon>
        <taxon>Oligohymenophorea</taxon>
        <taxon>Peniculida</taxon>
        <taxon>Parameciidae</taxon>
        <taxon>Paramecium</taxon>
    </lineage>
</organism>
<dbReference type="SUPFAM" id="SSF50978">
    <property type="entry name" value="WD40 repeat-like"/>
    <property type="match status" value="2"/>
</dbReference>
<gene>
    <name evidence="4" type="ORF">GSPATT00027369001</name>
</gene>
<evidence type="ECO:0000256" key="2">
    <source>
        <dbReference type="ARBA" id="ARBA00022737"/>
    </source>
</evidence>
<evidence type="ECO:0000313" key="5">
    <source>
        <dbReference type="Proteomes" id="UP000000600"/>
    </source>
</evidence>
<dbReference type="InterPro" id="IPR050505">
    <property type="entry name" value="WDR55/POC1"/>
</dbReference>
<dbReference type="PROSITE" id="PS50082">
    <property type="entry name" value="WD_REPEATS_2"/>
    <property type="match status" value="1"/>
</dbReference>
<name>A0EI99_PARTE</name>